<keyword evidence="3" id="KW-1185">Reference proteome</keyword>
<dbReference type="STRING" id="348802.A0A0D2E5M2"/>
<dbReference type="PANTHER" id="PTHR31642">
    <property type="entry name" value="TRICHOTHECENE 3-O-ACETYLTRANSFERASE"/>
    <property type="match status" value="1"/>
</dbReference>
<sequence length="502" mass="54125">MSQSYHDGSCTLSPLDQLMPRIYTTVFLVYETDQYESAIGKLNEGLAKTTSLLPFLRGYVHKSPDGCDPRNQLLLSWSSQDPPPAMVETPAPESLPSFETLKLSEVPLSIFQNGLSPVPVVIDYQIPGARAPALVIGATRLEGGLILCLQAHHVVMDGAGMGMFLKLWGDCTRDEPNHSDDKAPFDPGEVYDRVAWLRDASGYSAQTKPKATLDELLLRHPEYSLRSRSSALSSSSVSVPTNVASHPAKCAANIFAFSSAKLQEAKQAMSSSVPAKFLTVNNVLGAALWLCVTRIRLGRVRRDGLATVTGSTTSKLGFAVNARSRLGPAVSNRSYLGNATMLKVVEFPATKLKSIAGNAMASPAAVADLSLMAPVISAIGAATAAVTATHVGEVVAFADHLADVEDVGPGWNSFHGLDLTYTSWANLGMYDCDFGASLGGKPRFVRCPYMPYIDGMVLALPRRGLVDTLDRKALERIEVAVMLNERDMRAMEEDEMLRSWSA</sequence>
<dbReference type="PANTHER" id="PTHR31642:SF310">
    <property type="entry name" value="FATTY ALCOHOL:CAFFEOYL-COA ACYLTRANSFERASE"/>
    <property type="match status" value="1"/>
</dbReference>
<organism evidence="2 3">
    <name type="scientific">Exophiala xenobiotica</name>
    <dbReference type="NCBI Taxonomy" id="348802"/>
    <lineage>
        <taxon>Eukaryota</taxon>
        <taxon>Fungi</taxon>
        <taxon>Dikarya</taxon>
        <taxon>Ascomycota</taxon>
        <taxon>Pezizomycotina</taxon>
        <taxon>Eurotiomycetes</taxon>
        <taxon>Chaetothyriomycetidae</taxon>
        <taxon>Chaetothyriales</taxon>
        <taxon>Herpotrichiellaceae</taxon>
        <taxon>Exophiala</taxon>
    </lineage>
</organism>
<evidence type="ECO:0000313" key="2">
    <source>
        <dbReference type="EMBL" id="KIW49995.1"/>
    </source>
</evidence>
<evidence type="ECO:0000313" key="3">
    <source>
        <dbReference type="Proteomes" id="UP000054342"/>
    </source>
</evidence>
<evidence type="ECO:0000256" key="1">
    <source>
        <dbReference type="ARBA" id="ARBA00022679"/>
    </source>
</evidence>
<keyword evidence="1" id="KW-0808">Transferase</keyword>
<proteinExistence type="predicted"/>
<dbReference type="RefSeq" id="XP_013310579.1">
    <property type="nucleotide sequence ID" value="XM_013455125.1"/>
</dbReference>
<protein>
    <submittedName>
        <fullName evidence="2">Uncharacterized protein</fullName>
    </submittedName>
</protein>
<dbReference type="Gene3D" id="3.30.559.10">
    <property type="entry name" value="Chloramphenicol acetyltransferase-like domain"/>
    <property type="match status" value="2"/>
</dbReference>
<dbReference type="InterPro" id="IPR050317">
    <property type="entry name" value="Plant_Fungal_Acyltransferase"/>
</dbReference>
<dbReference type="Proteomes" id="UP000054342">
    <property type="component" value="Unassembled WGS sequence"/>
</dbReference>
<accession>A0A0D2E5M2</accession>
<dbReference type="InterPro" id="IPR023213">
    <property type="entry name" value="CAT-like_dom_sf"/>
</dbReference>
<dbReference type="HOGENOM" id="CLU_026450_5_0_1"/>
<dbReference type="AlphaFoldDB" id="A0A0D2E5M2"/>
<reference evidence="2 3" key="1">
    <citation type="submission" date="2015-01" db="EMBL/GenBank/DDBJ databases">
        <title>The Genome Sequence of Exophiala xenobiotica CBS118157.</title>
        <authorList>
            <consortium name="The Broad Institute Genomics Platform"/>
            <person name="Cuomo C."/>
            <person name="de Hoog S."/>
            <person name="Gorbushina A."/>
            <person name="Stielow B."/>
            <person name="Teixiera M."/>
            <person name="Abouelleil A."/>
            <person name="Chapman S.B."/>
            <person name="Priest M."/>
            <person name="Young S.K."/>
            <person name="Wortman J."/>
            <person name="Nusbaum C."/>
            <person name="Birren B."/>
        </authorList>
    </citation>
    <scope>NUCLEOTIDE SEQUENCE [LARGE SCALE GENOMIC DNA]</scope>
    <source>
        <strain evidence="2 3">CBS 118157</strain>
    </source>
</reference>
<gene>
    <name evidence="2" type="ORF">PV05_11621</name>
</gene>
<dbReference type="OrthoDB" id="1862401at2759"/>
<dbReference type="GO" id="GO:0016747">
    <property type="term" value="F:acyltransferase activity, transferring groups other than amino-acyl groups"/>
    <property type="evidence" value="ECO:0007669"/>
    <property type="project" value="TreeGrafter"/>
</dbReference>
<dbReference type="Pfam" id="PF02458">
    <property type="entry name" value="Transferase"/>
    <property type="match status" value="1"/>
</dbReference>
<dbReference type="GeneID" id="25333529"/>
<name>A0A0D2E5M2_9EURO</name>
<dbReference type="EMBL" id="KN847323">
    <property type="protein sequence ID" value="KIW49995.1"/>
    <property type="molecule type" value="Genomic_DNA"/>
</dbReference>